<dbReference type="RefSeq" id="WP_339589625.1">
    <property type="nucleotide sequence ID" value="NZ_JBBHJZ010000023.1"/>
</dbReference>
<dbReference type="InterPro" id="IPR013610">
    <property type="entry name" value="ArdC_N"/>
</dbReference>
<name>A0ABU8S3Z3_9SPHN</name>
<organism evidence="2 3">
    <name type="scientific">Novosphingobium anseongense</name>
    <dbReference type="NCBI Taxonomy" id="3133436"/>
    <lineage>
        <taxon>Bacteria</taxon>
        <taxon>Pseudomonadati</taxon>
        <taxon>Pseudomonadota</taxon>
        <taxon>Alphaproteobacteria</taxon>
        <taxon>Sphingomonadales</taxon>
        <taxon>Sphingomonadaceae</taxon>
        <taxon>Novosphingobium</taxon>
    </lineage>
</organism>
<comment type="caution">
    <text evidence="2">The sequence shown here is derived from an EMBL/GenBank/DDBJ whole genome shotgun (WGS) entry which is preliminary data.</text>
</comment>
<proteinExistence type="predicted"/>
<accession>A0ABU8S3Z3</accession>
<dbReference type="Proteomes" id="UP001361239">
    <property type="component" value="Unassembled WGS sequence"/>
</dbReference>
<keyword evidence="3" id="KW-1185">Reference proteome</keyword>
<dbReference type="EMBL" id="JBBHJZ010000023">
    <property type="protein sequence ID" value="MEJ5979687.1"/>
    <property type="molecule type" value="Genomic_DNA"/>
</dbReference>
<feature type="domain" description="N-terminal" evidence="1">
    <location>
        <begin position="2"/>
        <end position="36"/>
    </location>
</feature>
<gene>
    <name evidence="2" type="ORF">WG901_23775</name>
</gene>
<dbReference type="Pfam" id="PF08401">
    <property type="entry name" value="ArdcN"/>
    <property type="match status" value="1"/>
</dbReference>
<sequence>IDRGYVDHRWLTFQQARAVGGTVRRGERGIAACFLGGPAFEKPNWRPDGPKGEAPRDEVMRCTLFNIAQCDVLPPRFSAPLITRASCGERMGLEEIVARCGLEIRIGGSQA</sequence>
<feature type="non-terminal residue" evidence="2">
    <location>
        <position position="1"/>
    </location>
</feature>
<reference evidence="2 3" key="1">
    <citation type="submission" date="2024-03" db="EMBL/GenBank/DDBJ databases">
        <authorList>
            <person name="Jo J.-H."/>
        </authorList>
    </citation>
    <scope>NUCLEOTIDE SEQUENCE [LARGE SCALE GENOMIC DNA]</scope>
    <source>
        <strain evidence="2 3">PS1R-30</strain>
    </source>
</reference>
<evidence type="ECO:0000259" key="1">
    <source>
        <dbReference type="Pfam" id="PF08401"/>
    </source>
</evidence>
<protein>
    <submittedName>
        <fullName evidence="2">ArdC-like ssDNA-binding domain-containing protein</fullName>
    </submittedName>
</protein>
<evidence type="ECO:0000313" key="2">
    <source>
        <dbReference type="EMBL" id="MEJ5979687.1"/>
    </source>
</evidence>
<feature type="non-terminal residue" evidence="2">
    <location>
        <position position="111"/>
    </location>
</feature>
<evidence type="ECO:0000313" key="3">
    <source>
        <dbReference type="Proteomes" id="UP001361239"/>
    </source>
</evidence>